<evidence type="ECO:0000313" key="5">
    <source>
        <dbReference type="Proteomes" id="UP000305778"/>
    </source>
</evidence>
<gene>
    <name evidence="4" type="ORF">FCI23_52295</name>
</gene>
<sequence length="1390" mass="148299">MFGPRAIGSALPWAGAMVTTRDERSPGPPPTADPSTPAGALTGLTRAATVRLLVRIPGEERDRLGTGFLVAPGLVATAAHVLAGMARRLPAGVSVRGIFAADGRADSRPVRLEPMPDRFRPDGPRSVGVALLRLSAVSAAAPVLLSGAAEPGDPVWTFGFPGGGQFAGGLPALLTYQGDSRLEAPGLRGGADPGRLVGVVVHPGQSGSAVLNLRTGAVCGLLWTSSRTGSAHMVPIARILDVCPEADPARGEARAGLNPAWLDVLDDAQIRSGGWRYPGPRLRAYLDAAADRAAAQPYFDALTTVTGSPLPALTAVYMRQKTELRVPAVLAAAVNGGPAAVDVAEVLPADTVVQRGENCIVVGAAGSGKSSLLLAGLVDAAARWQRERTGRTVPVLLRAAYLAPDRPVPELVADAVAAELGDGTGDRRLWPASFFAAPPLRDVGWLLLVDGLDEIVDPAVRQEIVAKLDRLAEGGTGLPYRIVVTTRQLPDDQLPGSGSGSGAWAGPYRLLPFEARQFPVFAEHWFRGLDLPDPDRAAQGFAAEIERNGLTELAGTPLMATILCLLKARSPEVSLPLNRYEAYDQFTDLLAQGQYRRDPGGLSAQIQETFGRFTSIATEAAERALHAFEDALTLIAAHRLDGSDKPAVDVLCEDIADFRPHQVPEPLWQAFAVSLLRRSGLFTEHGGRFHFFHPTLAEFLLARYVLDDRRRKEQWFHETFEQRTRQRPWDPRKAWNPRAGDWGVSGFVVAGWKGGPDLIGALLRLAGTGELMPCRFVARLVVEGNVKDPAVRDRVADRLAVLAGAKPPRFARQARARDLKLRRWHASYELDDLGDPRGQRALAAGLTERSAAADRWQVMALSAARSSRGADLLAEFAMDPSQDDGQRGDAAAALASAADPRGFDLLEALATDPGVAMRERLGSAQFLGARQGGQRGLDLLAAFAADTALSDMDRVFAAVLLAGIDGQSATPLVSLAADATLSPGARSVAAHHVVKRGDPRGAQLLAELAADPESDLDWYEGHQWVDRRAHPQLEADYLAALAAGRSKGWGRMWAALKLMTLNDSRGFPALLGVYVHVAASPRRRMVLRHSLAESAMGDGDSRGADLLAGWAEDVHQRPRWREMSAESLAKGGDPRGADLLVGLATDADFGLYYRRKALTALIGQGDPRGLRIRDDSWADQAQDRRRTPMSRRKAARVLIADGDGRGVEVMAAMAVDVALSDMERRRTVRILLGADPEAGRRALSAVSAAESTGEDCRDLVVAMLAEGEPGRAARLRGTVYALCPTVLAGEFGAVPAARGGRLGPGNWAALAVSSLVLITLVLLLAVFALIVLENTVRIDGDRAVFLSVLQLLLFMPGAACAGFLLGGHLPEVWQSANQGLWQLLIWRSPC</sequence>
<feature type="domain" description="Novel STAND NTPase 1" evidence="3">
    <location>
        <begin position="357"/>
        <end position="487"/>
    </location>
</feature>
<dbReference type="EMBL" id="SUMC01000185">
    <property type="protein sequence ID" value="TJZ95346.1"/>
    <property type="molecule type" value="Genomic_DNA"/>
</dbReference>
<protein>
    <recommendedName>
        <fullName evidence="3">Novel STAND NTPase 1 domain-containing protein</fullName>
    </recommendedName>
</protein>
<dbReference type="OrthoDB" id="135105at2"/>
<name>A0A4U0RJH3_9ACTN</name>
<dbReference type="InterPro" id="IPR027417">
    <property type="entry name" value="P-loop_NTPase"/>
</dbReference>
<dbReference type="InterPro" id="IPR009003">
    <property type="entry name" value="Peptidase_S1_PA"/>
</dbReference>
<feature type="transmembrane region" description="Helical" evidence="2">
    <location>
        <begin position="1307"/>
        <end position="1332"/>
    </location>
</feature>
<dbReference type="InterPro" id="IPR049052">
    <property type="entry name" value="nSTAND1"/>
</dbReference>
<feature type="region of interest" description="Disordered" evidence="1">
    <location>
        <begin position="19"/>
        <end position="41"/>
    </location>
</feature>
<evidence type="ECO:0000259" key="3">
    <source>
        <dbReference type="Pfam" id="PF20703"/>
    </source>
</evidence>
<keyword evidence="5" id="KW-1185">Reference proteome</keyword>
<comment type="caution">
    <text evidence="4">The sequence shown here is derived from an EMBL/GenBank/DDBJ whole genome shotgun (WGS) entry which is preliminary data.</text>
</comment>
<keyword evidence="2" id="KW-0472">Membrane</keyword>
<dbReference type="Proteomes" id="UP000305778">
    <property type="component" value="Unassembled WGS sequence"/>
</dbReference>
<dbReference type="Gene3D" id="2.40.10.120">
    <property type="match status" value="1"/>
</dbReference>
<evidence type="ECO:0000313" key="4">
    <source>
        <dbReference type="EMBL" id="TJZ95346.1"/>
    </source>
</evidence>
<dbReference type="Pfam" id="PF20703">
    <property type="entry name" value="nSTAND1"/>
    <property type="match status" value="1"/>
</dbReference>
<dbReference type="Pfam" id="PF13365">
    <property type="entry name" value="Trypsin_2"/>
    <property type="match status" value="1"/>
</dbReference>
<organism evidence="4 5">
    <name type="scientific">Actinacidiphila oryziradicis</name>
    <dbReference type="NCBI Taxonomy" id="2571141"/>
    <lineage>
        <taxon>Bacteria</taxon>
        <taxon>Bacillati</taxon>
        <taxon>Actinomycetota</taxon>
        <taxon>Actinomycetes</taxon>
        <taxon>Kitasatosporales</taxon>
        <taxon>Streptomycetaceae</taxon>
        <taxon>Actinacidiphila</taxon>
    </lineage>
</organism>
<evidence type="ECO:0000256" key="2">
    <source>
        <dbReference type="SAM" id="Phobius"/>
    </source>
</evidence>
<reference evidence="4 5" key="1">
    <citation type="submission" date="2019-04" db="EMBL/GenBank/DDBJ databases">
        <title>Streptomyces oryziradicis sp. nov., a novel actinomycete isolated from rhizosphere soil of rice (Oryza sativa L.).</title>
        <authorList>
            <person name="Li C."/>
        </authorList>
    </citation>
    <scope>NUCLEOTIDE SEQUENCE [LARGE SCALE GENOMIC DNA]</scope>
    <source>
        <strain evidence="4 5">NEAU-C40</strain>
    </source>
</reference>
<dbReference type="SUPFAM" id="SSF52540">
    <property type="entry name" value="P-loop containing nucleoside triphosphate hydrolases"/>
    <property type="match status" value="1"/>
</dbReference>
<keyword evidence="2" id="KW-0812">Transmembrane</keyword>
<proteinExistence type="predicted"/>
<accession>A0A4U0RJH3</accession>
<dbReference type="SUPFAM" id="SSF50494">
    <property type="entry name" value="Trypsin-like serine proteases"/>
    <property type="match status" value="1"/>
</dbReference>
<keyword evidence="2" id="KW-1133">Transmembrane helix</keyword>
<feature type="transmembrane region" description="Helical" evidence="2">
    <location>
        <begin position="1344"/>
        <end position="1365"/>
    </location>
</feature>
<evidence type="ECO:0000256" key="1">
    <source>
        <dbReference type="SAM" id="MobiDB-lite"/>
    </source>
</evidence>